<feature type="compositionally biased region" description="Polar residues" evidence="1">
    <location>
        <begin position="1840"/>
        <end position="1853"/>
    </location>
</feature>
<evidence type="ECO:0000313" key="3">
    <source>
        <dbReference type="EMBL" id="OLP79373.1"/>
    </source>
</evidence>
<feature type="region of interest" description="Disordered" evidence="1">
    <location>
        <begin position="911"/>
        <end position="941"/>
    </location>
</feature>
<sequence>MLNWGYIVKDGECVEKMLANGKTLRGVSYEMVEGARLVLLLFTPRATKLTPRDVEALNEVKTLKLESDKRGPVTPVFEEIDDFDLLGDCGYQEGRGVYTVKPDKSDEGYRRKTRFVACGNHVPENENSCDLFAAGVDATSLRTLRSVHGHKPWRIGTTDVRQAFVLAKWLGLPVASEPPTIAYQLGLASPGDVWYVEQAIYGLRESPALWSNFRDQQLTMARWTVEIDGVDVPMKLEQLVSDNQIWRIVSTSGKEETYGYVVVYIDDLLIHSQEEAMHGFFKWVAAKWEVDALDVLDYNHPIRFLGMEMYRTSKGVELSQEGFINEILRAHNHKGGRSQSQGPRETLLLSDEEERAIIDAEPTVIDPKSPEVKEAQRRVGELPWLVGRTRPDLQHTVSIMAARITRCPAMVNRLGERLLDYLNETRHYRLALGQEEEEEIMVRTLRAAANMSKTRLTRMELKELQGLLGCDPKDLSLEKKERLWDLKEKFDETMPSECSPAPRYPTSEEDDSVSSDPTDQSTQADYEPAFTRVLPVQFSAGSDTGPSMSGESSRKASNFGAMMFSPGPAAEFEDSVGAQLASLSPDFLSHAGDAEATKPKTVIMTKMKEKRPAGIRLPTPKDDGKARAQRKPRGNLPPAPVFDGDRRKDAKCFRKYASKVDSYVEIAKNIIDDSEIGLRLHAALEGEAADFLEDIPAKTFGVEAGWQVLLKLLQDKYDEKRMHKVGSAMKGFFKLNLGDRQYTMMETAEAMDKAARRCREANLTIPDEIMIYFFFEHAQLSTERQANLLLRTSGEYDWKKMKQAVELLYQNTPVRSGPPNNPQGHRGRTRATHEMHADTTDLWRRQPDWSASEEQWGNWLQDYDPVESLFDTDFEEIPEDIARELHSCYQTHRENRQRLAKAVQARGFYVGSASKGKGRGKGDSKGKGKTKSKKGGGRARGMSLDELKAKTTCAACGQLGHWKGDPQCRAKSANEASRAEAEGVEDDEGDWYGEYSSDQWATWESERYGYSDDRMAYTIHRTPTAPLASPTARSSAERPQEAELEHESRAVARGINRVRSKAGTEAGAVDASRVKEEIKTDNFMRVEAIKAQIKEARAPTMSPSPAPEAVKRAFEQLGVTMAVPSGSSVLELLEKKSPAVDVDTLRKAMMVHKPFRHVLLEELTGSPRTVLSNMRRQPTVETGRIYLTLDTACENTVAGTTILQEITVNLQEKHNLQPIIEPESETYCFGPGEPVTSVERWFVPAGIQGAHSVICTSSIQDKAGAKIPFLAGQDWMVFVDACIDIGRNEAMLRELGVTAPLFVDFTGHLVIAIDEITDWRPGVYAFKTGYPGRLFECTSRQVQESSAASKDQAGAESNAFDSGEFSQHFAPTHMYEPKYSAEQAQLCCVPADMWEFMFENQVYVRHHRRPRCDLFVPEVFSDGPDPRDLQDIRVTLLSNEAEPIIDSWRGVSNKVREPWVGVTYFFGKQAKNLSKIDLLRPAVKVQVTLSDGAVLHAEPNELRALPQKKVHHFDLTVANKLDYQHARHLDIPQSRQLPELRHMRRSPAPSNRKARCLDWARLVQTLVEMMQLAVDLERYTEVMRLAKHRSPSVMACIVAEMTTEREPTLMPGAAPPATTTAPGQTKKMITGGYLNDKEYCNHHPDVARRTGNAHGQFMECLSCGKMWKAVQYLVPHTGETMPIYAIHHGHRAVPGGRINKKAVEAGPGPGSFPRLQDCYALRSPHSWVTAPRTTSSRSSTSTRRSPSTKRKEEKSSAADSSGKTAGPMEDEPEPDVDLKRLPTEERERIMRLAAQRLEDKRQAAAREARELDAEAKERYQKGTAAKTSKVVFEEKEDSLSDYSDVQVISDTEK</sequence>
<gene>
    <name evidence="3" type="ORF">AK812_SmicGene40341</name>
</gene>
<protein>
    <submittedName>
        <fullName evidence="3">Retrovirus-related Pol polyprotein from transposon TNT 1-94</fullName>
    </submittedName>
</protein>
<proteinExistence type="predicted"/>
<accession>A0A1Q9C8U8</accession>
<feature type="region of interest" description="Disordered" evidence="1">
    <location>
        <begin position="1727"/>
        <end position="1829"/>
    </location>
</feature>
<dbReference type="Proteomes" id="UP000186817">
    <property type="component" value="Unassembled WGS sequence"/>
</dbReference>
<feature type="domain" description="Reverse transcriptase Ty1/copia-type" evidence="2">
    <location>
        <begin position="96"/>
        <end position="332"/>
    </location>
</feature>
<evidence type="ECO:0000256" key="1">
    <source>
        <dbReference type="SAM" id="MobiDB-lite"/>
    </source>
</evidence>
<name>A0A1Q9C8U8_SYMMI</name>
<dbReference type="EMBL" id="LSRX01001492">
    <property type="protein sequence ID" value="OLP79373.1"/>
    <property type="molecule type" value="Genomic_DNA"/>
</dbReference>
<evidence type="ECO:0000313" key="4">
    <source>
        <dbReference type="Proteomes" id="UP000186817"/>
    </source>
</evidence>
<dbReference type="OrthoDB" id="438562at2759"/>
<keyword evidence="4" id="KW-1185">Reference proteome</keyword>
<feature type="compositionally biased region" description="Basic residues" evidence="1">
    <location>
        <begin position="927"/>
        <end position="937"/>
    </location>
</feature>
<feature type="compositionally biased region" description="Polar residues" evidence="1">
    <location>
        <begin position="514"/>
        <end position="524"/>
    </location>
</feature>
<feature type="compositionally biased region" description="Basic and acidic residues" evidence="1">
    <location>
        <begin position="1035"/>
        <end position="1047"/>
    </location>
</feature>
<feature type="region of interest" description="Disordered" evidence="1">
    <location>
        <begin position="812"/>
        <end position="835"/>
    </location>
</feature>
<evidence type="ECO:0000259" key="2">
    <source>
        <dbReference type="Pfam" id="PF07727"/>
    </source>
</evidence>
<dbReference type="InterPro" id="IPR013103">
    <property type="entry name" value="RVT_2"/>
</dbReference>
<dbReference type="Pfam" id="PF07727">
    <property type="entry name" value="RVT_2"/>
    <property type="match status" value="1"/>
</dbReference>
<reference evidence="3 4" key="1">
    <citation type="submission" date="2016-02" db="EMBL/GenBank/DDBJ databases">
        <title>Genome analysis of coral dinoflagellate symbionts highlights evolutionary adaptations to a symbiotic lifestyle.</title>
        <authorList>
            <person name="Aranda M."/>
            <person name="Li Y."/>
            <person name="Liew Y.J."/>
            <person name="Baumgarten S."/>
            <person name="Simakov O."/>
            <person name="Wilson M."/>
            <person name="Piel J."/>
            <person name="Ashoor H."/>
            <person name="Bougouffa S."/>
            <person name="Bajic V.B."/>
            <person name="Ryu T."/>
            <person name="Ravasi T."/>
            <person name="Bayer T."/>
            <person name="Micklem G."/>
            <person name="Kim H."/>
            <person name="Bhak J."/>
            <person name="Lajeunesse T.C."/>
            <person name="Voolstra C.R."/>
        </authorList>
    </citation>
    <scope>NUCLEOTIDE SEQUENCE [LARGE SCALE GENOMIC DNA]</scope>
    <source>
        <strain evidence="3 4">CCMP2467</strain>
    </source>
</reference>
<comment type="caution">
    <text evidence="3">The sequence shown here is derived from an EMBL/GenBank/DDBJ whole genome shotgun (WGS) entry which is preliminary data.</text>
</comment>
<feature type="region of interest" description="Disordered" evidence="1">
    <location>
        <begin position="1025"/>
        <end position="1047"/>
    </location>
</feature>
<feature type="region of interest" description="Disordered" evidence="1">
    <location>
        <begin position="614"/>
        <end position="644"/>
    </location>
</feature>
<feature type="compositionally biased region" description="Basic and acidic residues" evidence="1">
    <location>
        <begin position="1776"/>
        <end position="1820"/>
    </location>
</feature>
<feature type="region of interest" description="Disordered" evidence="1">
    <location>
        <begin position="491"/>
        <end position="526"/>
    </location>
</feature>
<feature type="region of interest" description="Disordered" evidence="1">
    <location>
        <begin position="1834"/>
        <end position="1853"/>
    </location>
</feature>
<organism evidence="3 4">
    <name type="scientific">Symbiodinium microadriaticum</name>
    <name type="common">Dinoflagellate</name>
    <name type="synonym">Zooxanthella microadriatica</name>
    <dbReference type="NCBI Taxonomy" id="2951"/>
    <lineage>
        <taxon>Eukaryota</taxon>
        <taxon>Sar</taxon>
        <taxon>Alveolata</taxon>
        <taxon>Dinophyceae</taxon>
        <taxon>Suessiales</taxon>
        <taxon>Symbiodiniaceae</taxon>
        <taxon>Symbiodinium</taxon>
    </lineage>
</organism>
<feature type="compositionally biased region" description="Low complexity" evidence="1">
    <location>
        <begin position="1731"/>
        <end position="1745"/>
    </location>
</feature>